<feature type="region of interest" description="Disordered" evidence="4">
    <location>
        <begin position="541"/>
        <end position="574"/>
    </location>
</feature>
<keyword evidence="2" id="KW-0131">Cell cycle</keyword>
<sequence length="598" mass="65766">MTETTENSLAVWATQDIVPIMQEPSLQQIRALRNQCAQDPHFSEALIQGNHLEKFCLRLAEISKDNHSHGVIVACYQLLANLCAHGSKYQDAVWGFCFPDLWESEMVLEAGPKGLFPLCMSLFCSLRDDKPPYPRCEAMASPRGAKLVERLLVACEHGGESYEMVFQWGINSLEVLIQRGFLPALMEHLAAHQGLRPKPKAEGRMTLPQFILLKSFDGLLHQPEAAREEGADFSTLGAAKDAEMRSHILRLVPGRLHRQWVVAQLVALYQRGARIGPSGSSVGQPQAPSPRGIPGLDGDEVNALHLLLHAAQTMVTNLAETLLPCQQPRPDAPTSSSAVAALGANPLSVIEEFRQVGLIDLLLDLLRVSVAHWPVIQQGRCMPLPTPAPPAPTAREATDLGDVRDTARADLRSEDVVFRWPQVGLREPPEADEEEVPWCHTFTAQQATGYRTLLVRLLANAIFRCPAAQDQIRERGAIPLVLNLVNIDESNPFVRESALWAVRNLTEGHETNQAFIRGLEKQGLAETPLSAEMHEKGIAVSLGPDGRPMLRPEKRPGPAPATATPPPEPARPLVNSISDEEMAALLKDKRLNFQTVEL</sequence>
<dbReference type="SUPFAM" id="SSF48371">
    <property type="entry name" value="ARM repeat"/>
    <property type="match status" value="1"/>
</dbReference>
<dbReference type="Proteomes" id="UP001141327">
    <property type="component" value="Unassembled WGS sequence"/>
</dbReference>
<gene>
    <name evidence="6" type="ORF">PAPYR_3368</name>
</gene>
<evidence type="ECO:0000313" key="7">
    <source>
        <dbReference type="Proteomes" id="UP001141327"/>
    </source>
</evidence>
<evidence type="ECO:0000256" key="4">
    <source>
        <dbReference type="SAM" id="MobiDB-lite"/>
    </source>
</evidence>
<evidence type="ECO:0000313" key="6">
    <source>
        <dbReference type="EMBL" id="KAJ4460353.1"/>
    </source>
</evidence>
<evidence type="ECO:0000256" key="3">
    <source>
        <dbReference type="PROSITE-ProRule" id="PRU00259"/>
    </source>
</evidence>
<dbReference type="Gene3D" id="1.25.10.10">
    <property type="entry name" value="Leucine-rich Repeat Variant"/>
    <property type="match status" value="1"/>
</dbReference>
<accession>A0ABQ8UPZ1</accession>
<dbReference type="InterPro" id="IPR019156">
    <property type="entry name" value="Ataxin-10_domain"/>
</dbReference>
<evidence type="ECO:0000259" key="5">
    <source>
        <dbReference type="Pfam" id="PF09759"/>
    </source>
</evidence>
<dbReference type="InterPro" id="IPR051374">
    <property type="entry name" value="Ataxin-10/CTR86_families"/>
</dbReference>
<dbReference type="InterPro" id="IPR011989">
    <property type="entry name" value="ARM-like"/>
</dbReference>
<reference evidence="6" key="1">
    <citation type="journal article" date="2022" name="bioRxiv">
        <title>Genomics of Preaxostyla Flagellates Illuminates Evolutionary Transitions and the Path Towards Mitochondrial Loss.</title>
        <authorList>
            <person name="Novak L.V.F."/>
            <person name="Treitli S.C."/>
            <person name="Pyrih J."/>
            <person name="Halakuc P."/>
            <person name="Pipaliya S.V."/>
            <person name="Vacek V."/>
            <person name="Brzon O."/>
            <person name="Soukal P."/>
            <person name="Eme L."/>
            <person name="Dacks J.B."/>
            <person name="Karnkowska A."/>
            <person name="Elias M."/>
            <person name="Hampl V."/>
        </authorList>
    </citation>
    <scope>NUCLEOTIDE SEQUENCE</scope>
    <source>
        <strain evidence="6">RCP-MX</strain>
    </source>
</reference>
<dbReference type="PROSITE" id="PS50176">
    <property type="entry name" value="ARM_REPEAT"/>
    <property type="match status" value="1"/>
</dbReference>
<evidence type="ECO:0000256" key="2">
    <source>
        <dbReference type="ARBA" id="ARBA00023306"/>
    </source>
</evidence>
<keyword evidence="1" id="KW-0132">Cell division</keyword>
<dbReference type="PANTHER" id="PTHR13255">
    <property type="entry name" value="ATAXIN-10"/>
    <property type="match status" value="1"/>
</dbReference>
<protein>
    <submittedName>
        <fullName evidence="6">Ataxin-10</fullName>
    </submittedName>
</protein>
<dbReference type="Pfam" id="PF09759">
    <property type="entry name" value="Atx10homo_assoc"/>
    <property type="match status" value="1"/>
</dbReference>
<comment type="caution">
    <text evidence="6">The sequence shown here is derived from an EMBL/GenBank/DDBJ whole genome shotgun (WGS) entry which is preliminary data.</text>
</comment>
<dbReference type="EMBL" id="JAPMOS010000013">
    <property type="protein sequence ID" value="KAJ4460353.1"/>
    <property type="molecule type" value="Genomic_DNA"/>
</dbReference>
<feature type="repeat" description="ARM" evidence="3">
    <location>
        <begin position="476"/>
        <end position="517"/>
    </location>
</feature>
<proteinExistence type="predicted"/>
<dbReference type="PANTHER" id="PTHR13255:SF0">
    <property type="entry name" value="ATAXIN-10"/>
    <property type="match status" value="1"/>
</dbReference>
<feature type="compositionally biased region" description="Pro residues" evidence="4">
    <location>
        <begin position="557"/>
        <end position="570"/>
    </location>
</feature>
<feature type="domain" description="Ataxin-10" evidence="5">
    <location>
        <begin position="450"/>
        <end position="549"/>
    </location>
</feature>
<name>A0ABQ8UPZ1_9EUKA</name>
<organism evidence="6 7">
    <name type="scientific">Paratrimastix pyriformis</name>
    <dbReference type="NCBI Taxonomy" id="342808"/>
    <lineage>
        <taxon>Eukaryota</taxon>
        <taxon>Metamonada</taxon>
        <taxon>Preaxostyla</taxon>
        <taxon>Paratrimastigidae</taxon>
        <taxon>Paratrimastix</taxon>
    </lineage>
</organism>
<keyword evidence="7" id="KW-1185">Reference proteome</keyword>
<dbReference type="InterPro" id="IPR016024">
    <property type="entry name" value="ARM-type_fold"/>
</dbReference>
<dbReference type="SMART" id="SM00185">
    <property type="entry name" value="ARM"/>
    <property type="match status" value="1"/>
</dbReference>
<evidence type="ECO:0000256" key="1">
    <source>
        <dbReference type="ARBA" id="ARBA00022618"/>
    </source>
</evidence>
<dbReference type="InterPro" id="IPR000225">
    <property type="entry name" value="Armadillo"/>
</dbReference>